<organism evidence="2 3">
    <name type="scientific">Volvox africanus</name>
    <dbReference type="NCBI Taxonomy" id="51714"/>
    <lineage>
        <taxon>Eukaryota</taxon>
        <taxon>Viridiplantae</taxon>
        <taxon>Chlorophyta</taxon>
        <taxon>core chlorophytes</taxon>
        <taxon>Chlorophyceae</taxon>
        <taxon>CS clade</taxon>
        <taxon>Chlamydomonadales</taxon>
        <taxon>Volvocaceae</taxon>
        <taxon>Volvox</taxon>
    </lineage>
</organism>
<dbReference type="SUPFAM" id="SSF52266">
    <property type="entry name" value="SGNH hydrolase"/>
    <property type="match status" value="1"/>
</dbReference>
<dbReference type="PANTHER" id="PTHR34407">
    <property type="entry name" value="EXPRESSED PROTEIN"/>
    <property type="match status" value="1"/>
</dbReference>
<gene>
    <name evidence="2" type="ORF">VaNZ11_009685</name>
</gene>
<dbReference type="Gene3D" id="3.40.50.1110">
    <property type="entry name" value="SGNH hydrolase"/>
    <property type="match status" value="1"/>
</dbReference>
<sequence length="553" mass="61514">MRSSQSAILAVFLLFCIRKCCFGWLSGDWLGENHSFRTRQRPEFNWKHRVPRFSITESNALDPTAIAHIVRNTYNFTLPPVQLRRSLAYLGGAARLRRVVQKLALGSQPGIKIAVIGGSISYGEFAHEKGRTDWFSIFAKWLISAFPRANITARNGCTPGVPTPYMIMCLELSVDTDVDLVFMEYTLNDAHSVQGHHEEAKLLDNPIVKDAERLVRRVLALPQRPAVVFMHSPPCGMASYPVGHPKNPKDMPYRSFPMTSEDIQGAISQYYDVQYLSMRTAMYRLAVHKQELGFLWEDMFVDHHPGDHGHKIIADLAVNLIQQVALGLFLEPYGREDEEVVWEALPAPMYDGNSAPNSVMCRAADSFKQLVVLSEGFDYINEGTAIKPKPGFVSTQPGSRLQLRVDTDRSAVGSPPDGMVHVYLHHLRSYEHMGIAAISCVSGCSCQEVTVDALIQHRVSQVYLAGLTVTQSPDCIIQVKVLEQTNSGEHKFKVSGVVVAEAAGKQNGLPGLNAAHNQEFGLRQHLDEQNGINEMTFTSHDQRHSVQQGLGAL</sequence>
<feature type="chain" id="PRO_5045198306" description="SGNH hydrolase-type esterase domain-containing protein" evidence="1">
    <location>
        <begin position="24"/>
        <end position="553"/>
    </location>
</feature>
<comment type="caution">
    <text evidence="2">The sequence shown here is derived from an EMBL/GenBank/DDBJ whole genome shotgun (WGS) entry which is preliminary data.</text>
</comment>
<evidence type="ECO:0000313" key="3">
    <source>
        <dbReference type="Proteomes" id="UP001165090"/>
    </source>
</evidence>
<dbReference type="PANTHER" id="PTHR34407:SF1">
    <property type="entry name" value="SGNH HYDROLASE-TYPE ESTERASE DOMAIN-CONTAINING PROTEIN"/>
    <property type="match status" value="1"/>
</dbReference>
<dbReference type="EMBL" id="BSDZ01000027">
    <property type="protein sequence ID" value="GLI65992.1"/>
    <property type="molecule type" value="Genomic_DNA"/>
</dbReference>
<dbReference type="InterPro" id="IPR036514">
    <property type="entry name" value="SGNH_hydro_sf"/>
</dbReference>
<reference evidence="2 3" key="1">
    <citation type="journal article" date="2023" name="IScience">
        <title>Expanded male sex-determining region conserved during the evolution of homothallism in the green alga Volvox.</title>
        <authorList>
            <person name="Yamamoto K."/>
            <person name="Matsuzaki R."/>
            <person name="Mahakham W."/>
            <person name="Heman W."/>
            <person name="Sekimoto H."/>
            <person name="Kawachi M."/>
            <person name="Minakuchi Y."/>
            <person name="Toyoda A."/>
            <person name="Nozaki H."/>
        </authorList>
    </citation>
    <scope>NUCLEOTIDE SEQUENCE [LARGE SCALE GENOMIC DNA]</scope>
    <source>
        <strain evidence="2 3">NIES-4468</strain>
    </source>
</reference>
<dbReference type="Proteomes" id="UP001165090">
    <property type="component" value="Unassembled WGS sequence"/>
</dbReference>
<evidence type="ECO:0000313" key="2">
    <source>
        <dbReference type="EMBL" id="GLI65992.1"/>
    </source>
</evidence>
<protein>
    <recommendedName>
        <fullName evidence="4">SGNH hydrolase-type esterase domain-containing protein</fullName>
    </recommendedName>
</protein>
<name>A0ABQ5S9H6_9CHLO</name>
<feature type="signal peptide" evidence="1">
    <location>
        <begin position="1"/>
        <end position="23"/>
    </location>
</feature>
<keyword evidence="1" id="KW-0732">Signal</keyword>
<accession>A0ABQ5S9H6</accession>
<evidence type="ECO:0000256" key="1">
    <source>
        <dbReference type="SAM" id="SignalP"/>
    </source>
</evidence>
<evidence type="ECO:0008006" key="4">
    <source>
        <dbReference type="Google" id="ProtNLM"/>
    </source>
</evidence>
<dbReference type="CDD" id="cd00229">
    <property type="entry name" value="SGNH_hydrolase"/>
    <property type="match status" value="1"/>
</dbReference>
<proteinExistence type="predicted"/>
<keyword evidence="3" id="KW-1185">Reference proteome</keyword>